<sequence>TRMSRVRQDQMSWTSIAKSDADGIEKFKFIDSLSINHRFSLKQALTSIPMRPKYGIFNNQGEQLFYAFEESDPFGQVCCTNERKFTMHVVDNQSRELIRVHRELQSCSGCCCFANCENCKQHVTVESPPGHILGTVEQEFSLSSMKYVLKDANDTPMLFIMGPCCICDGTHSCGCENKYALLGTDRITEIGSIDKQYFNSVRVSTANPVAFTLNFPLNLDARMKIVALAALFLIDIGNYNMARLRS</sequence>
<organism evidence="3 4">
    <name type="scientific">Rotaria magnacalcarata</name>
    <dbReference type="NCBI Taxonomy" id="392030"/>
    <lineage>
        <taxon>Eukaryota</taxon>
        <taxon>Metazoa</taxon>
        <taxon>Spiralia</taxon>
        <taxon>Gnathifera</taxon>
        <taxon>Rotifera</taxon>
        <taxon>Eurotatoria</taxon>
        <taxon>Bdelloidea</taxon>
        <taxon>Philodinida</taxon>
        <taxon>Philodinidae</taxon>
        <taxon>Rotaria</taxon>
    </lineage>
</organism>
<keyword evidence="2" id="KW-0449">Lipoprotein</keyword>
<dbReference type="PANTHER" id="PTHR23248:SF9">
    <property type="entry name" value="PHOSPHOLIPID SCRAMBLASE"/>
    <property type="match status" value="1"/>
</dbReference>
<reference evidence="3" key="1">
    <citation type="submission" date="2021-02" db="EMBL/GenBank/DDBJ databases">
        <authorList>
            <person name="Nowell W R."/>
        </authorList>
    </citation>
    <scope>NUCLEOTIDE SEQUENCE</scope>
</reference>
<dbReference type="EMBL" id="CAJNOV010009192">
    <property type="protein sequence ID" value="CAF1354364.1"/>
    <property type="molecule type" value="Genomic_DNA"/>
</dbReference>
<keyword evidence="2" id="KW-0106">Calcium</keyword>
<dbReference type="GO" id="GO:0017128">
    <property type="term" value="F:phospholipid scramblase activity"/>
    <property type="evidence" value="ECO:0007669"/>
    <property type="project" value="InterPro"/>
</dbReference>
<protein>
    <recommendedName>
        <fullName evidence="2">Phospholipid scramblase</fullName>
    </recommendedName>
</protein>
<dbReference type="AlphaFoldDB" id="A0A815HS59"/>
<evidence type="ECO:0000313" key="4">
    <source>
        <dbReference type="Proteomes" id="UP000663855"/>
    </source>
</evidence>
<comment type="cofactor">
    <cofactor evidence="2">
        <name>Ca(2+)</name>
        <dbReference type="ChEBI" id="CHEBI:29108"/>
    </cofactor>
</comment>
<accession>A0A815HS59</accession>
<keyword evidence="2" id="KW-0564">Palmitate</keyword>
<dbReference type="InterPro" id="IPR005552">
    <property type="entry name" value="Scramblase"/>
</dbReference>
<comment type="similarity">
    <text evidence="1 2">Belongs to the phospholipid scramblase family.</text>
</comment>
<comment type="function">
    <text evidence="2">May mediate accelerated ATP-independent bidirectional transbilayer migration of phospholipids upon binding calcium ions that results in a loss of phospholipid asymmetry in the plasma membrane.</text>
</comment>
<feature type="non-terminal residue" evidence="3">
    <location>
        <position position="1"/>
    </location>
</feature>
<name>A0A815HS59_9BILA</name>
<evidence type="ECO:0000313" key="3">
    <source>
        <dbReference type="EMBL" id="CAF1354364.1"/>
    </source>
</evidence>
<dbReference type="Proteomes" id="UP000663855">
    <property type="component" value="Unassembled WGS sequence"/>
</dbReference>
<dbReference type="PANTHER" id="PTHR23248">
    <property type="entry name" value="PHOSPHOLIPID SCRAMBLASE-RELATED"/>
    <property type="match status" value="1"/>
</dbReference>
<evidence type="ECO:0000256" key="1">
    <source>
        <dbReference type="ARBA" id="ARBA00005350"/>
    </source>
</evidence>
<comment type="caution">
    <text evidence="3">The sequence shown here is derived from an EMBL/GenBank/DDBJ whole genome shotgun (WGS) entry which is preliminary data.</text>
</comment>
<gene>
    <name evidence="3" type="ORF">CJN711_LOCUS19591</name>
</gene>
<proteinExistence type="inferred from homology"/>
<dbReference type="Pfam" id="PF03803">
    <property type="entry name" value="Scramblase"/>
    <property type="match status" value="1"/>
</dbReference>
<dbReference type="GO" id="GO:0005886">
    <property type="term" value="C:plasma membrane"/>
    <property type="evidence" value="ECO:0007669"/>
    <property type="project" value="TreeGrafter"/>
</dbReference>
<evidence type="ECO:0000256" key="2">
    <source>
        <dbReference type="RuleBase" id="RU363116"/>
    </source>
</evidence>